<sequence>MTGFIFTSFEHLQKSTAILLCKTSQTQSDWMENICEHQFLGLATDSQLDLGLDFDYAILTHEYLIETIRCRSHCCLLEGEPPHQAFFQDCPGFGSIDEA</sequence>
<comment type="caution">
    <text evidence="1">The sequence shown here is derived from an EMBL/GenBank/DDBJ whole genome shotgun (WGS) entry which is preliminary data.</text>
</comment>
<name>A0ABU7CX42_9TELE</name>
<organism evidence="1 2">
    <name type="scientific">Characodon lateralis</name>
    <dbReference type="NCBI Taxonomy" id="208331"/>
    <lineage>
        <taxon>Eukaryota</taxon>
        <taxon>Metazoa</taxon>
        <taxon>Chordata</taxon>
        <taxon>Craniata</taxon>
        <taxon>Vertebrata</taxon>
        <taxon>Euteleostomi</taxon>
        <taxon>Actinopterygii</taxon>
        <taxon>Neopterygii</taxon>
        <taxon>Teleostei</taxon>
        <taxon>Neoteleostei</taxon>
        <taxon>Acanthomorphata</taxon>
        <taxon>Ovalentaria</taxon>
        <taxon>Atherinomorphae</taxon>
        <taxon>Cyprinodontiformes</taxon>
        <taxon>Goodeidae</taxon>
        <taxon>Characodon</taxon>
    </lineage>
</organism>
<evidence type="ECO:0000313" key="2">
    <source>
        <dbReference type="Proteomes" id="UP001352852"/>
    </source>
</evidence>
<dbReference type="Proteomes" id="UP001352852">
    <property type="component" value="Unassembled WGS sequence"/>
</dbReference>
<dbReference type="EMBL" id="JAHUTJ010005579">
    <property type="protein sequence ID" value="MED6266098.1"/>
    <property type="molecule type" value="Genomic_DNA"/>
</dbReference>
<accession>A0ABU7CX42</accession>
<evidence type="ECO:0000313" key="1">
    <source>
        <dbReference type="EMBL" id="MED6266098.1"/>
    </source>
</evidence>
<proteinExistence type="predicted"/>
<keyword evidence="2" id="KW-1185">Reference proteome</keyword>
<reference evidence="1 2" key="1">
    <citation type="submission" date="2021-06" db="EMBL/GenBank/DDBJ databases">
        <authorList>
            <person name="Palmer J.M."/>
        </authorList>
    </citation>
    <scope>NUCLEOTIDE SEQUENCE [LARGE SCALE GENOMIC DNA]</scope>
    <source>
        <strain evidence="1 2">CL_MEX2019</strain>
        <tissue evidence="1">Muscle</tissue>
    </source>
</reference>
<gene>
    <name evidence="1" type="ORF">CHARACLAT_032171</name>
</gene>
<protein>
    <submittedName>
        <fullName evidence="1">Uncharacterized protein</fullName>
    </submittedName>
</protein>